<evidence type="ECO:0000256" key="8">
    <source>
        <dbReference type="ARBA" id="ARBA00022833"/>
    </source>
</evidence>
<dbReference type="PANTHER" id="PTHR10127">
    <property type="entry name" value="DISCOIDIN, CUB, EGF, LAMININ , AND ZINC METALLOPROTEASE DOMAIN CONTAINING"/>
    <property type="match status" value="1"/>
</dbReference>
<accession>A0A0N4Z7N5</accession>
<evidence type="ECO:0000256" key="7">
    <source>
        <dbReference type="ARBA" id="ARBA00022801"/>
    </source>
</evidence>
<evidence type="ECO:0000256" key="12">
    <source>
        <dbReference type="PIRNR" id="PIRNR036365"/>
    </source>
</evidence>
<dbReference type="PIRSF" id="PIRSF036365">
    <property type="entry name" value="Astacin_nematoda"/>
    <property type="match status" value="1"/>
</dbReference>
<dbReference type="GO" id="GO:0005576">
    <property type="term" value="C:extracellular region"/>
    <property type="evidence" value="ECO:0007669"/>
    <property type="project" value="UniProtKB-SubCell"/>
</dbReference>
<evidence type="ECO:0000256" key="9">
    <source>
        <dbReference type="ARBA" id="ARBA00023049"/>
    </source>
</evidence>
<evidence type="ECO:0000313" key="17">
    <source>
        <dbReference type="WBParaSite" id="PTRK_0000318700.1"/>
    </source>
</evidence>
<keyword evidence="8 13" id="KW-0862">Zinc</keyword>
<dbReference type="GO" id="GO:0004222">
    <property type="term" value="F:metalloendopeptidase activity"/>
    <property type="evidence" value="ECO:0007669"/>
    <property type="project" value="UniProtKB-UniRule"/>
</dbReference>
<dbReference type="SUPFAM" id="SSF49854">
    <property type="entry name" value="Spermadhesin, CUB domain"/>
    <property type="match status" value="1"/>
</dbReference>
<dbReference type="PRINTS" id="PR00480">
    <property type="entry name" value="ASTACIN"/>
</dbReference>
<dbReference type="InterPro" id="IPR001506">
    <property type="entry name" value="Peptidase_M12A"/>
</dbReference>
<dbReference type="AlphaFoldDB" id="A0A0N4Z7N5"/>
<dbReference type="PANTHER" id="PTHR10127:SF831">
    <property type="entry name" value="ZINC METALLOPROTEINASE NAS-37"/>
    <property type="match status" value="1"/>
</dbReference>
<proteinExistence type="predicted"/>
<keyword evidence="6 12" id="KW-0732">Signal</keyword>
<feature type="chain" id="PRO_5005733232" description="Zinc metalloproteinase" evidence="12 14">
    <location>
        <begin position="21"/>
        <end position="379"/>
    </location>
</feature>
<evidence type="ECO:0000313" key="16">
    <source>
        <dbReference type="Proteomes" id="UP000038045"/>
    </source>
</evidence>
<feature type="binding site" evidence="13">
    <location>
        <position position="131"/>
    </location>
    <ligand>
        <name>Zn(2+)</name>
        <dbReference type="ChEBI" id="CHEBI:29105"/>
        <note>catalytic</note>
    </ligand>
</feature>
<name>A0A0N4Z7N5_PARTI</name>
<feature type="signal peptide" evidence="12 14">
    <location>
        <begin position="1"/>
        <end position="20"/>
    </location>
</feature>
<evidence type="ECO:0000256" key="14">
    <source>
        <dbReference type="RuleBase" id="RU361183"/>
    </source>
</evidence>
<dbReference type="WBParaSite" id="PTRK_0000318700.1">
    <property type="protein sequence ID" value="PTRK_0000318700.1"/>
    <property type="gene ID" value="PTRK_0000318700"/>
</dbReference>
<evidence type="ECO:0000256" key="5">
    <source>
        <dbReference type="ARBA" id="ARBA00022723"/>
    </source>
</evidence>
<comment type="cofactor">
    <cofactor evidence="13 14">
        <name>Zn(2+)</name>
        <dbReference type="ChEBI" id="CHEBI:29105"/>
    </cofactor>
    <text evidence="13 14">Binds 1 zinc ion per subunit.</text>
</comment>
<sequence>MIFYIKIFIFAFLSYNLIHCNNYYDTNEKNQEREKRAISNTLRYNWTMPIQYYVDPSVNDTAVEIALNGIQNNTCIRFNELPKPPNGTGLIYFSGSGCNSYVGRLYNKNNQTVSIGFGCSWNGVIQHETGHALGLYHEQSRPDRNSYISINTTNALSGTENNFLQYNDSLTLGVPYDYGSAMHYGHDAFSKNKLDTITPLNPLFEHVIGQYAELSFNDFKLLNLFYCSNTCSTKLTNCLNGGYQDPNNCTTCKCPNGYGGVTCNVVASSDNGCSTSNLIATSTVQTLTDSGIKNCYYRITTTSGSKIKMTLQSTNVYYYDPCWVGVGLEIKFSQDKSTTGALFCGKINQTTIITQNNEGMINYIGWDNSHNFKLSYQKV</sequence>
<dbReference type="Proteomes" id="UP000038045">
    <property type="component" value="Unplaced"/>
</dbReference>
<dbReference type="InterPro" id="IPR000742">
    <property type="entry name" value="EGF"/>
</dbReference>
<dbReference type="PROSITE" id="PS01186">
    <property type="entry name" value="EGF_2"/>
    <property type="match status" value="1"/>
</dbReference>
<dbReference type="STRING" id="131310.A0A0N4Z7N5"/>
<evidence type="ECO:0000256" key="3">
    <source>
        <dbReference type="ARBA" id="ARBA00022536"/>
    </source>
</evidence>
<dbReference type="GO" id="GO:0006508">
    <property type="term" value="P:proteolysis"/>
    <property type="evidence" value="ECO:0007669"/>
    <property type="project" value="UniProtKB-KW"/>
</dbReference>
<evidence type="ECO:0000259" key="15">
    <source>
        <dbReference type="PROSITE" id="PS51864"/>
    </source>
</evidence>
<dbReference type="InterPro" id="IPR006026">
    <property type="entry name" value="Peptidase_Metallo"/>
</dbReference>
<evidence type="ECO:0000256" key="4">
    <source>
        <dbReference type="ARBA" id="ARBA00022670"/>
    </source>
</evidence>
<feature type="active site" evidence="13">
    <location>
        <position position="128"/>
    </location>
</feature>
<keyword evidence="7 13" id="KW-0378">Hydrolase</keyword>
<dbReference type="Pfam" id="PF00431">
    <property type="entry name" value="CUB"/>
    <property type="match status" value="1"/>
</dbReference>
<keyword evidence="16" id="KW-1185">Reference proteome</keyword>
<keyword evidence="2 12" id="KW-0964">Secreted</keyword>
<keyword evidence="5 13" id="KW-0479">Metal-binding</keyword>
<keyword evidence="11" id="KW-0325">Glycoprotein</keyword>
<evidence type="ECO:0000256" key="2">
    <source>
        <dbReference type="ARBA" id="ARBA00022525"/>
    </source>
</evidence>
<comment type="subcellular location">
    <subcellularLocation>
        <location evidence="1 12">Secreted</location>
    </subcellularLocation>
</comment>
<evidence type="ECO:0000256" key="11">
    <source>
        <dbReference type="ARBA" id="ARBA00023180"/>
    </source>
</evidence>
<keyword evidence="4 13" id="KW-0645">Protease</keyword>
<dbReference type="Pfam" id="PF01400">
    <property type="entry name" value="Astacin"/>
    <property type="match status" value="1"/>
</dbReference>
<dbReference type="InterPro" id="IPR024079">
    <property type="entry name" value="MetalloPept_cat_dom_sf"/>
</dbReference>
<keyword evidence="10" id="KW-1015">Disulfide bond</keyword>
<feature type="binding site" evidence="13">
    <location>
        <position position="137"/>
    </location>
    <ligand>
        <name>Zn(2+)</name>
        <dbReference type="ChEBI" id="CHEBI:29105"/>
        <note>catalytic</note>
    </ligand>
</feature>
<dbReference type="SMART" id="SM00235">
    <property type="entry name" value="ZnMc"/>
    <property type="match status" value="1"/>
</dbReference>
<dbReference type="GO" id="GO:0018996">
    <property type="term" value="P:molting cycle, collagen and cuticulin-based cuticle"/>
    <property type="evidence" value="ECO:0007669"/>
    <property type="project" value="InterPro"/>
</dbReference>
<evidence type="ECO:0000256" key="6">
    <source>
        <dbReference type="ARBA" id="ARBA00022729"/>
    </source>
</evidence>
<dbReference type="PROSITE" id="PS00022">
    <property type="entry name" value="EGF_1"/>
    <property type="match status" value="1"/>
</dbReference>
<dbReference type="InterPro" id="IPR017050">
    <property type="entry name" value="Metallopeptidase_nem"/>
</dbReference>
<feature type="binding site" evidence="13">
    <location>
        <position position="127"/>
    </location>
    <ligand>
        <name>Zn(2+)</name>
        <dbReference type="ChEBI" id="CHEBI:29105"/>
        <note>catalytic</note>
    </ligand>
</feature>
<dbReference type="SUPFAM" id="SSF55486">
    <property type="entry name" value="Metalloproteases ('zincins'), catalytic domain"/>
    <property type="match status" value="1"/>
</dbReference>
<comment type="caution">
    <text evidence="13">Lacks conserved residue(s) required for the propagation of feature annotation.</text>
</comment>
<organism evidence="16 17">
    <name type="scientific">Parastrongyloides trichosuri</name>
    <name type="common">Possum-specific nematode worm</name>
    <dbReference type="NCBI Taxonomy" id="131310"/>
    <lineage>
        <taxon>Eukaryota</taxon>
        <taxon>Metazoa</taxon>
        <taxon>Ecdysozoa</taxon>
        <taxon>Nematoda</taxon>
        <taxon>Chromadorea</taxon>
        <taxon>Rhabditida</taxon>
        <taxon>Tylenchina</taxon>
        <taxon>Panagrolaimomorpha</taxon>
        <taxon>Strongyloidoidea</taxon>
        <taxon>Strongyloididae</taxon>
        <taxon>Parastrongyloides</taxon>
    </lineage>
</organism>
<evidence type="ECO:0000256" key="1">
    <source>
        <dbReference type="ARBA" id="ARBA00004613"/>
    </source>
</evidence>
<dbReference type="InterPro" id="IPR000859">
    <property type="entry name" value="CUB_dom"/>
</dbReference>
<keyword evidence="3" id="KW-0245">EGF-like domain</keyword>
<evidence type="ECO:0000256" key="13">
    <source>
        <dbReference type="PROSITE-ProRule" id="PRU01211"/>
    </source>
</evidence>
<feature type="domain" description="Peptidase M12A" evidence="15">
    <location>
        <begin position="36"/>
        <end position="228"/>
    </location>
</feature>
<dbReference type="InterPro" id="IPR035914">
    <property type="entry name" value="Sperma_CUB_dom_sf"/>
</dbReference>
<evidence type="ECO:0000256" key="10">
    <source>
        <dbReference type="ARBA" id="ARBA00023157"/>
    </source>
</evidence>
<keyword evidence="9 13" id="KW-0482">Metalloprotease</keyword>
<protein>
    <recommendedName>
        <fullName evidence="12">Zinc metalloproteinase</fullName>
    </recommendedName>
</protein>
<dbReference type="Gene3D" id="3.40.390.10">
    <property type="entry name" value="Collagenase (Catalytic Domain)"/>
    <property type="match status" value="1"/>
</dbReference>
<dbReference type="GO" id="GO:0008270">
    <property type="term" value="F:zinc ion binding"/>
    <property type="evidence" value="ECO:0007669"/>
    <property type="project" value="UniProtKB-UniRule"/>
</dbReference>
<dbReference type="InterPro" id="IPR034035">
    <property type="entry name" value="Astacin-like_dom"/>
</dbReference>
<dbReference type="CDD" id="cd04280">
    <property type="entry name" value="ZnMc_astacin_like"/>
    <property type="match status" value="1"/>
</dbReference>
<dbReference type="PROSITE" id="PS51864">
    <property type="entry name" value="ASTACIN"/>
    <property type="match status" value="1"/>
</dbReference>
<reference evidence="17" key="1">
    <citation type="submission" date="2017-02" db="UniProtKB">
        <authorList>
            <consortium name="WormBaseParasite"/>
        </authorList>
    </citation>
    <scope>IDENTIFICATION</scope>
</reference>